<evidence type="ECO:0000313" key="9">
    <source>
        <dbReference type="RefSeq" id="XP_028985705.1"/>
    </source>
</evidence>
<evidence type="ECO:0000256" key="6">
    <source>
        <dbReference type="SAM" id="MobiDB-lite"/>
    </source>
</evidence>
<dbReference type="GO" id="GO:0008270">
    <property type="term" value="F:zinc ion binding"/>
    <property type="evidence" value="ECO:0007669"/>
    <property type="project" value="UniProtKB-KW"/>
</dbReference>
<feature type="compositionally biased region" description="Acidic residues" evidence="6">
    <location>
        <begin position="168"/>
        <end position="189"/>
    </location>
</feature>
<feature type="domain" description="C2H2-type" evidence="7">
    <location>
        <begin position="286"/>
        <end position="313"/>
    </location>
</feature>
<feature type="region of interest" description="Disordered" evidence="6">
    <location>
        <begin position="397"/>
        <end position="421"/>
    </location>
</feature>
<dbReference type="SUPFAM" id="SSF57667">
    <property type="entry name" value="beta-beta-alpha zinc fingers"/>
    <property type="match status" value="2"/>
</dbReference>
<dbReference type="SMART" id="SM00355">
    <property type="entry name" value="ZnF_C2H2"/>
    <property type="match status" value="8"/>
</dbReference>
<feature type="domain" description="C2H2-type" evidence="7">
    <location>
        <begin position="22"/>
        <end position="44"/>
    </location>
</feature>
<evidence type="ECO:0000313" key="8">
    <source>
        <dbReference type="Proteomes" id="UP000515150"/>
    </source>
</evidence>
<accession>A0A6P7KVS8</accession>
<dbReference type="Pfam" id="PF00096">
    <property type="entry name" value="zf-C2H2"/>
    <property type="match status" value="2"/>
</dbReference>
<evidence type="ECO:0000256" key="3">
    <source>
        <dbReference type="ARBA" id="ARBA00022771"/>
    </source>
</evidence>
<feature type="compositionally biased region" description="Polar residues" evidence="6">
    <location>
        <begin position="117"/>
        <end position="145"/>
    </location>
</feature>
<dbReference type="AlphaFoldDB" id="A0A6P7KVS8"/>
<dbReference type="PROSITE" id="PS50157">
    <property type="entry name" value="ZINC_FINGER_C2H2_2"/>
    <property type="match status" value="4"/>
</dbReference>
<dbReference type="InterPro" id="IPR036236">
    <property type="entry name" value="Znf_C2H2_sf"/>
</dbReference>
<feature type="domain" description="C2H2-type" evidence="7">
    <location>
        <begin position="495"/>
        <end position="522"/>
    </location>
</feature>
<feature type="compositionally biased region" description="Low complexity" evidence="6">
    <location>
        <begin position="451"/>
        <end position="462"/>
    </location>
</feature>
<gene>
    <name evidence="9" type="primary">si:dkey-79d12.4</name>
</gene>
<dbReference type="KEGG" id="bspl:114843375"/>
<sequence length="619" mass="68699">MSENLSSDEEWCVYNHNTHRNTKCWECGKTFSKLETLMSHYRSHNILATCHICNLVFRRQTSLSTHLDNAHSPALCKKCHQSFSNVWELNKHAETQCFKTESFQEASTLTSTIIHESHNSTNSSGEVTTLHSSVSGQPGSMSEMRSQQKTERTSKKLESSENSVEFTVGEDDTDFDSDSEASDESETSDSDNYANAPSKLPKLSPVHSESDSDSSTTDCSSDSSNSVGTHSNVNLSLCAVCGRGPFKSLKLHMLHCSGVKVKYQCLHCKKVFLTEASFKEHYMLLYSCNICNQVFSHEYLYNCHQCPKDGKSPLVLFCSETMPKVCNICKSFYTCEKALLNHVTRAHTSVVSTKVCIVSKQSGLKEQNVSCGTVQSVTRSPNLGSQVFNGKRHVSQTYAGSSPSPLLAPSSNPGSSSGVIHLESIKPGLSKNQPLRNPSTHLLNPPGAVEKVSTTTSSKTVSPPMPTIMAMFENGSHALALMKRMNTGWRFKAQYPCRQCGAIFRQPSLIISHRYLHRGRRSHHCQCGRAFKHRLHLLRHCVQHAEAVSYICVSCGDTFTGARLLAEHIQGNSRKRSSSGSTWKDKVKPGCAVPFTCDCGQLFFRPSAYIWHQLKNLKK</sequence>
<evidence type="ECO:0000256" key="1">
    <source>
        <dbReference type="ARBA" id="ARBA00022723"/>
    </source>
</evidence>
<dbReference type="Gene3D" id="3.30.160.60">
    <property type="entry name" value="Classic Zinc Finger"/>
    <property type="match status" value="2"/>
</dbReference>
<dbReference type="InParanoid" id="A0A6P7KVS8"/>
<feature type="compositionally biased region" description="Basic and acidic residues" evidence="6">
    <location>
        <begin position="146"/>
        <end position="159"/>
    </location>
</feature>
<dbReference type="PROSITE" id="PS00028">
    <property type="entry name" value="ZINC_FINGER_C2H2_1"/>
    <property type="match status" value="4"/>
</dbReference>
<name>A0A6P7KVS8_BETSP</name>
<evidence type="ECO:0000259" key="7">
    <source>
        <dbReference type="PROSITE" id="PS50157"/>
    </source>
</evidence>
<keyword evidence="2" id="KW-0677">Repeat</keyword>
<dbReference type="RefSeq" id="XP_028985705.1">
    <property type="nucleotide sequence ID" value="XM_029129872.3"/>
</dbReference>
<evidence type="ECO:0000256" key="4">
    <source>
        <dbReference type="ARBA" id="ARBA00022833"/>
    </source>
</evidence>
<dbReference type="PANTHER" id="PTHR24409">
    <property type="entry name" value="ZINC FINGER PROTEIN 142"/>
    <property type="match status" value="1"/>
</dbReference>
<keyword evidence="4" id="KW-0862">Zinc</keyword>
<dbReference type="GeneID" id="114843375"/>
<feature type="region of interest" description="Disordered" evidence="6">
    <location>
        <begin position="438"/>
        <end position="464"/>
    </location>
</feature>
<feature type="region of interest" description="Disordered" evidence="6">
    <location>
        <begin position="117"/>
        <end position="229"/>
    </location>
</feature>
<feature type="domain" description="C2H2-type" evidence="7">
    <location>
        <begin position="550"/>
        <end position="577"/>
    </location>
</feature>
<dbReference type="Proteomes" id="UP000515150">
    <property type="component" value="Chromosome 16"/>
</dbReference>
<evidence type="ECO:0000256" key="2">
    <source>
        <dbReference type="ARBA" id="ARBA00022737"/>
    </source>
</evidence>
<proteinExistence type="predicted"/>
<evidence type="ECO:0000256" key="5">
    <source>
        <dbReference type="PROSITE-ProRule" id="PRU00042"/>
    </source>
</evidence>
<feature type="compositionally biased region" description="Low complexity" evidence="6">
    <location>
        <begin position="213"/>
        <end position="226"/>
    </location>
</feature>
<keyword evidence="1" id="KW-0479">Metal-binding</keyword>
<organism evidence="8 9">
    <name type="scientific">Betta splendens</name>
    <name type="common">Siamese fighting fish</name>
    <dbReference type="NCBI Taxonomy" id="158456"/>
    <lineage>
        <taxon>Eukaryota</taxon>
        <taxon>Metazoa</taxon>
        <taxon>Chordata</taxon>
        <taxon>Craniata</taxon>
        <taxon>Vertebrata</taxon>
        <taxon>Euteleostomi</taxon>
        <taxon>Actinopterygii</taxon>
        <taxon>Neopterygii</taxon>
        <taxon>Teleostei</taxon>
        <taxon>Neoteleostei</taxon>
        <taxon>Acanthomorphata</taxon>
        <taxon>Anabantaria</taxon>
        <taxon>Anabantiformes</taxon>
        <taxon>Anabantoidei</taxon>
        <taxon>Osphronemidae</taxon>
        <taxon>Betta</taxon>
    </lineage>
</organism>
<keyword evidence="8" id="KW-1185">Reference proteome</keyword>
<feature type="compositionally biased region" description="Low complexity" evidence="6">
    <location>
        <begin position="399"/>
        <end position="418"/>
    </location>
</feature>
<dbReference type="OrthoDB" id="10069600at2759"/>
<reference evidence="9" key="1">
    <citation type="submission" date="2025-08" db="UniProtKB">
        <authorList>
            <consortium name="RefSeq"/>
        </authorList>
    </citation>
    <scope>IDENTIFICATION</scope>
</reference>
<keyword evidence="3 5" id="KW-0863">Zinc-finger</keyword>
<protein>
    <submittedName>
        <fullName evidence="9">Zinc finger protein 836</fullName>
    </submittedName>
</protein>
<dbReference type="InterPro" id="IPR013087">
    <property type="entry name" value="Znf_C2H2_type"/>
</dbReference>